<evidence type="ECO:0000256" key="11">
    <source>
        <dbReference type="SAM" id="MobiDB-lite"/>
    </source>
</evidence>
<reference evidence="13 14" key="1">
    <citation type="submission" date="2021-01" db="EMBL/GenBank/DDBJ databases">
        <title>Whole genome shotgun sequence of Plantactinospora endophytica NBRC 110450.</title>
        <authorList>
            <person name="Komaki H."/>
            <person name="Tamura T."/>
        </authorList>
    </citation>
    <scope>NUCLEOTIDE SEQUENCE [LARGE SCALE GENOMIC DNA]</scope>
    <source>
        <strain evidence="13 14">NBRC 110450</strain>
    </source>
</reference>
<sequence>MTESVPGPATTGGGPPTVGDLLRPPRPVVMGVLNVTPDSFSDGGRYADLDAAVRHGVQMHSDGAQLVDVGGESTRPGADRVDAETEAARVLPVIRELAARGVPMSVDTYRAGVAAAALAAGATVVNDVSGGLADPDMAKVVAEAGCPWILMHWRGHAKRMQDLARYTDVVTDVRAELAQRVDDALAAGVAADRIVIDPGLGFAKRAADNWQLTARLPELLSLGYPLLFAASRKSYLGALLADPDGTPRPTEGRTAATVATSVLAVAAGAWGVRVHDVRETVDALAVWTASGRPRLATTEVTR</sequence>
<dbReference type="PANTHER" id="PTHR20941">
    <property type="entry name" value="FOLATE SYNTHESIS PROTEINS"/>
    <property type="match status" value="1"/>
</dbReference>
<keyword evidence="6 10" id="KW-0808">Transferase</keyword>
<dbReference type="PROSITE" id="PS00793">
    <property type="entry name" value="DHPS_2"/>
    <property type="match status" value="1"/>
</dbReference>
<proteinExistence type="inferred from homology"/>
<feature type="domain" description="Pterin-binding" evidence="12">
    <location>
        <begin position="27"/>
        <end position="285"/>
    </location>
</feature>
<dbReference type="CDD" id="cd00739">
    <property type="entry name" value="DHPS"/>
    <property type="match status" value="1"/>
</dbReference>
<evidence type="ECO:0000259" key="12">
    <source>
        <dbReference type="PROSITE" id="PS50972"/>
    </source>
</evidence>
<comment type="cofactor">
    <cofactor evidence="2 10">
        <name>Mg(2+)</name>
        <dbReference type="ChEBI" id="CHEBI:18420"/>
    </cofactor>
</comment>
<dbReference type="InterPro" id="IPR011005">
    <property type="entry name" value="Dihydropteroate_synth-like_sf"/>
</dbReference>
<evidence type="ECO:0000256" key="5">
    <source>
        <dbReference type="ARBA" id="ARBA00012458"/>
    </source>
</evidence>
<evidence type="ECO:0000256" key="9">
    <source>
        <dbReference type="ARBA" id="ARBA00022909"/>
    </source>
</evidence>
<gene>
    <name evidence="13" type="primary">folP</name>
    <name evidence="13" type="ORF">Pen02_01640</name>
</gene>
<evidence type="ECO:0000256" key="8">
    <source>
        <dbReference type="ARBA" id="ARBA00022842"/>
    </source>
</evidence>
<accession>A0ABQ4DRY9</accession>
<evidence type="ECO:0000313" key="14">
    <source>
        <dbReference type="Proteomes" id="UP000646749"/>
    </source>
</evidence>
<evidence type="ECO:0000256" key="4">
    <source>
        <dbReference type="ARBA" id="ARBA00009503"/>
    </source>
</evidence>
<comment type="catalytic activity">
    <reaction evidence="1">
        <text>(7,8-dihydropterin-6-yl)methyl diphosphate + 4-aminobenzoate = 7,8-dihydropteroate + diphosphate</text>
        <dbReference type="Rhea" id="RHEA:19949"/>
        <dbReference type="ChEBI" id="CHEBI:17836"/>
        <dbReference type="ChEBI" id="CHEBI:17839"/>
        <dbReference type="ChEBI" id="CHEBI:33019"/>
        <dbReference type="ChEBI" id="CHEBI:72950"/>
        <dbReference type="EC" id="2.5.1.15"/>
    </reaction>
</comment>
<dbReference type="PROSITE" id="PS50972">
    <property type="entry name" value="PTERIN_BINDING"/>
    <property type="match status" value="1"/>
</dbReference>
<dbReference type="Gene3D" id="3.20.20.20">
    <property type="entry name" value="Dihydropteroate synthase-like"/>
    <property type="match status" value="1"/>
</dbReference>
<comment type="similarity">
    <text evidence="4 10">Belongs to the DHPS family.</text>
</comment>
<evidence type="ECO:0000256" key="6">
    <source>
        <dbReference type="ARBA" id="ARBA00022679"/>
    </source>
</evidence>
<keyword evidence="14" id="KW-1185">Reference proteome</keyword>
<keyword evidence="8 10" id="KW-0460">Magnesium</keyword>
<evidence type="ECO:0000256" key="10">
    <source>
        <dbReference type="RuleBase" id="RU361205"/>
    </source>
</evidence>
<dbReference type="PANTHER" id="PTHR20941:SF1">
    <property type="entry name" value="FOLIC ACID SYNTHESIS PROTEIN FOL1"/>
    <property type="match status" value="1"/>
</dbReference>
<feature type="region of interest" description="Disordered" evidence="11">
    <location>
        <begin position="1"/>
        <end position="24"/>
    </location>
</feature>
<evidence type="ECO:0000256" key="7">
    <source>
        <dbReference type="ARBA" id="ARBA00022723"/>
    </source>
</evidence>
<dbReference type="InterPro" id="IPR000489">
    <property type="entry name" value="Pterin-binding_dom"/>
</dbReference>
<name>A0ABQ4DRY9_9ACTN</name>
<comment type="pathway">
    <text evidence="3 10">Cofactor biosynthesis; tetrahydrofolate biosynthesis; 7,8-dihydrofolate from 2-amino-4-hydroxy-6-hydroxymethyl-7,8-dihydropteridine diphosphate and 4-aminobenzoate: step 1/2.</text>
</comment>
<dbReference type="EC" id="2.5.1.15" evidence="5 10"/>
<keyword evidence="7 10" id="KW-0479">Metal-binding</keyword>
<dbReference type="PROSITE" id="PS00792">
    <property type="entry name" value="DHPS_1"/>
    <property type="match status" value="1"/>
</dbReference>
<evidence type="ECO:0000256" key="3">
    <source>
        <dbReference type="ARBA" id="ARBA00004763"/>
    </source>
</evidence>
<evidence type="ECO:0000313" key="13">
    <source>
        <dbReference type="EMBL" id="GIG85228.1"/>
    </source>
</evidence>
<comment type="function">
    <text evidence="10">Catalyzes the condensation of para-aminobenzoate (pABA) with 6-hydroxymethyl-7,8-dihydropterin diphosphate (DHPt-PP) to form 7,8-dihydropteroate (H2Pte), the immediate precursor of folate derivatives.</text>
</comment>
<dbReference type="InterPro" id="IPR045031">
    <property type="entry name" value="DHP_synth-like"/>
</dbReference>
<organism evidence="13 14">
    <name type="scientific">Plantactinospora endophytica</name>
    <dbReference type="NCBI Taxonomy" id="673535"/>
    <lineage>
        <taxon>Bacteria</taxon>
        <taxon>Bacillati</taxon>
        <taxon>Actinomycetota</taxon>
        <taxon>Actinomycetes</taxon>
        <taxon>Micromonosporales</taxon>
        <taxon>Micromonosporaceae</taxon>
        <taxon>Plantactinospora</taxon>
    </lineage>
</organism>
<dbReference type="SUPFAM" id="SSF51717">
    <property type="entry name" value="Dihydropteroate synthetase-like"/>
    <property type="match status" value="1"/>
</dbReference>
<dbReference type="EMBL" id="BONW01000001">
    <property type="protein sequence ID" value="GIG85228.1"/>
    <property type="molecule type" value="Genomic_DNA"/>
</dbReference>
<comment type="caution">
    <text evidence="13">The sequence shown here is derived from an EMBL/GenBank/DDBJ whole genome shotgun (WGS) entry which is preliminary data.</text>
</comment>
<dbReference type="Proteomes" id="UP000646749">
    <property type="component" value="Unassembled WGS sequence"/>
</dbReference>
<dbReference type="Pfam" id="PF00809">
    <property type="entry name" value="Pterin_bind"/>
    <property type="match status" value="1"/>
</dbReference>
<keyword evidence="9 10" id="KW-0289">Folate biosynthesis</keyword>
<evidence type="ECO:0000256" key="2">
    <source>
        <dbReference type="ARBA" id="ARBA00001946"/>
    </source>
</evidence>
<dbReference type="InterPro" id="IPR006390">
    <property type="entry name" value="DHP_synth_dom"/>
</dbReference>
<dbReference type="NCBIfam" id="TIGR01496">
    <property type="entry name" value="DHPS"/>
    <property type="match status" value="1"/>
</dbReference>
<evidence type="ECO:0000256" key="1">
    <source>
        <dbReference type="ARBA" id="ARBA00000012"/>
    </source>
</evidence>
<protein>
    <recommendedName>
        <fullName evidence="5 10">Dihydropteroate synthase</fullName>
        <shortName evidence="10">DHPS</shortName>
        <ecNumber evidence="5 10">2.5.1.15</ecNumber>
    </recommendedName>
    <alternativeName>
        <fullName evidence="10">Dihydropteroate pyrophosphorylase</fullName>
    </alternativeName>
</protein>